<dbReference type="EMBL" id="LN890655">
    <property type="protein sequence ID" value="CUS03903.2"/>
    <property type="molecule type" value="Genomic_DNA"/>
</dbReference>
<gene>
    <name evidence="2" type="ORF">CFX0092_A2025</name>
</gene>
<dbReference type="Pfam" id="PF13847">
    <property type="entry name" value="Methyltransf_31"/>
    <property type="match status" value="1"/>
</dbReference>
<keyword evidence="3" id="KW-1185">Reference proteome</keyword>
<sequence length="213" mass="23432">MTCCPHCQGADRFFNQRIAAADLRDYRRHGPSGTTKRLLDALQAGGVAGLTLLDIGGGIGVIQHELRAAGVSAITGVDASRAYLALARQEAEKRGYADNVHYVHGDFVALAERIEPADIVTLDRVVCCYPDMAALMTNAAARTQRFLGLVYPRDGWWTKLGVRMLNLYPRLRGDAFRTFVHPTAAVEGIIADHKLRRIVHHEGALWQVAVFAR</sequence>
<dbReference type="InterPro" id="IPR025714">
    <property type="entry name" value="Methyltranfer_dom"/>
</dbReference>
<name>A0A170PGR7_9CHLR</name>
<dbReference type="SUPFAM" id="SSF53335">
    <property type="entry name" value="S-adenosyl-L-methionine-dependent methyltransferases"/>
    <property type="match status" value="1"/>
</dbReference>
<dbReference type="Gene3D" id="3.40.50.150">
    <property type="entry name" value="Vaccinia Virus protein VP39"/>
    <property type="match status" value="1"/>
</dbReference>
<protein>
    <recommendedName>
        <fullName evidence="1">Methyltransferase domain-containing protein</fullName>
    </recommendedName>
</protein>
<evidence type="ECO:0000313" key="3">
    <source>
        <dbReference type="Proteomes" id="UP000215027"/>
    </source>
</evidence>
<dbReference type="InterPro" id="IPR029063">
    <property type="entry name" value="SAM-dependent_MTases_sf"/>
</dbReference>
<reference evidence="2" key="1">
    <citation type="submission" date="2016-01" db="EMBL/GenBank/DDBJ databases">
        <authorList>
            <person name="Mcilroy J.S."/>
            <person name="Karst M S."/>
            <person name="Albertsen M."/>
        </authorList>
    </citation>
    <scope>NUCLEOTIDE SEQUENCE</scope>
    <source>
        <strain evidence="2">Cfx-K</strain>
    </source>
</reference>
<evidence type="ECO:0000259" key="1">
    <source>
        <dbReference type="Pfam" id="PF13847"/>
    </source>
</evidence>
<dbReference type="KEGG" id="pbf:CFX0092_A2025"/>
<evidence type="ECO:0000313" key="2">
    <source>
        <dbReference type="EMBL" id="CUS03903.2"/>
    </source>
</evidence>
<dbReference type="AlphaFoldDB" id="A0A170PGR7"/>
<dbReference type="CDD" id="cd02440">
    <property type="entry name" value="AdoMet_MTases"/>
    <property type="match status" value="1"/>
</dbReference>
<organism evidence="2 3">
    <name type="scientific">Candidatus Promineifilum breve</name>
    <dbReference type="NCBI Taxonomy" id="1806508"/>
    <lineage>
        <taxon>Bacteria</taxon>
        <taxon>Bacillati</taxon>
        <taxon>Chloroflexota</taxon>
        <taxon>Ardenticatenia</taxon>
        <taxon>Candidatus Promineifilales</taxon>
        <taxon>Candidatus Promineifilaceae</taxon>
        <taxon>Candidatus Promineifilum</taxon>
    </lineage>
</organism>
<accession>A0A170PGR7</accession>
<feature type="domain" description="Methyltransferase" evidence="1">
    <location>
        <begin position="49"/>
        <end position="139"/>
    </location>
</feature>
<proteinExistence type="predicted"/>
<dbReference type="Proteomes" id="UP000215027">
    <property type="component" value="Chromosome I"/>
</dbReference>